<dbReference type="GO" id="GO:0008270">
    <property type="term" value="F:zinc ion binding"/>
    <property type="evidence" value="ECO:0007669"/>
    <property type="project" value="UniProtKB-KW"/>
</dbReference>
<dbReference type="SUPFAM" id="SSF144232">
    <property type="entry name" value="HIT/MYND zinc finger-like"/>
    <property type="match status" value="1"/>
</dbReference>
<dbReference type="AlphaFoldDB" id="A0A9P6E0Z3"/>
<keyword evidence="5" id="KW-0472">Membrane</keyword>
<keyword evidence="5" id="KW-0812">Transmembrane</keyword>
<gene>
    <name evidence="7" type="ORF">CPB83DRAFT_900957</name>
</gene>
<dbReference type="EMBL" id="MU158220">
    <property type="protein sequence ID" value="KAF9521242.1"/>
    <property type="molecule type" value="Genomic_DNA"/>
</dbReference>
<organism evidence="7 8">
    <name type="scientific">Crepidotus variabilis</name>
    <dbReference type="NCBI Taxonomy" id="179855"/>
    <lineage>
        <taxon>Eukaryota</taxon>
        <taxon>Fungi</taxon>
        <taxon>Dikarya</taxon>
        <taxon>Basidiomycota</taxon>
        <taxon>Agaricomycotina</taxon>
        <taxon>Agaricomycetes</taxon>
        <taxon>Agaricomycetidae</taxon>
        <taxon>Agaricales</taxon>
        <taxon>Agaricineae</taxon>
        <taxon>Crepidotaceae</taxon>
        <taxon>Crepidotus</taxon>
    </lineage>
</organism>
<keyword evidence="1" id="KW-0479">Metal-binding</keyword>
<dbReference type="OrthoDB" id="5231159at2759"/>
<feature type="domain" description="MYND-type" evidence="6">
    <location>
        <begin position="8"/>
        <end position="50"/>
    </location>
</feature>
<evidence type="ECO:0000259" key="6">
    <source>
        <dbReference type="PROSITE" id="PS50865"/>
    </source>
</evidence>
<keyword evidence="8" id="KW-1185">Reference proteome</keyword>
<keyword evidence="2 4" id="KW-0863">Zinc-finger</keyword>
<evidence type="ECO:0000313" key="8">
    <source>
        <dbReference type="Proteomes" id="UP000807306"/>
    </source>
</evidence>
<keyword evidence="5" id="KW-1133">Transmembrane helix</keyword>
<dbReference type="Proteomes" id="UP000807306">
    <property type="component" value="Unassembled WGS sequence"/>
</dbReference>
<evidence type="ECO:0000256" key="2">
    <source>
        <dbReference type="ARBA" id="ARBA00022771"/>
    </source>
</evidence>
<accession>A0A9P6E0Z3</accession>
<feature type="transmembrane region" description="Helical" evidence="5">
    <location>
        <begin position="180"/>
        <end position="204"/>
    </location>
</feature>
<keyword evidence="3" id="KW-0862">Zinc</keyword>
<dbReference type="Gene3D" id="6.10.140.2220">
    <property type="match status" value="1"/>
</dbReference>
<dbReference type="Pfam" id="PF01753">
    <property type="entry name" value="zf-MYND"/>
    <property type="match status" value="1"/>
</dbReference>
<comment type="caution">
    <text evidence="7">The sequence shown here is derived from an EMBL/GenBank/DDBJ whole genome shotgun (WGS) entry which is preliminary data.</text>
</comment>
<evidence type="ECO:0000256" key="4">
    <source>
        <dbReference type="PROSITE-ProRule" id="PRU00134"/>
    </source>
</evidence>
<reference evidence="7" key="1">
    <citation type="submission" date="2020-11" db="EMBL/GenBank/DDBJ databases">
        <authorList>
            <consortium name="DOE Joint Genome Institute"/>
            <person name="Ahrendt S."/>
            <person name="Riley R."/>
            <person name="Andreopoulos W."/>
            <person name="Labutti K."/>
            <person name="Pangilinan J."/>
            <person name="Ruiz-Duenas F.J."/>
            <person name="Barrasa J.M."/>
            <person name="Sanchez-Garcia M."/>
            <person name="Camarero S."/>
            <person name="Miyauchi S."/>
            <person name="Serrano A."/>
            <person name="Linde D."/>
            <person name="Babiker R."/>
            <person name="Drula E."/>
            <person name="Ayuso-Fernandez I."/>
            <person name="Pacheco R."/>
            <person name="Padilla G."/>
            <person name="Ferreira P."/>
            <person name="Barriuso J."/>
            <person name="Kellner H."/>
            <person name="Castanera R."/>
            <person name="Alfaro M."/>
            <person name="Ramirez L."/>
            <person name="Pisabarro A.G."/>
            <person name="Kuo A."/>
            <person name="Tritt A."/>
            <person name="Lipzen A."/>
            <person name="He G."/>
            <person name="Yan M."/>
            <person name="Ng V."/>
            <person name="Cullen D."/>
            <person name="Martin F."/>
            <person name="Rosso M.-N."/>
            <person name="Henrissat B."/>
            <person name="Hibbett D."/>
            <person name="Martinez A.T."/>
            <person name="Grigoriev I.V."/>
        </authorList>
    </citation>
    <scope>NUCLEOTIDE SEQUENCE</scope>
    <source>
        <strain evidence="7">CBS 506.95</strain>
    </source>
</reference>
<evidence type="ECO:0000256" key="3">
    <source>
        <dbReference type="ARBA" id="ARBA00022833"/>
    </source>
</evidence>
<dbReference type="PROSITE" id="PS50865">
    <property type="entry name" value="ZF_MYND_2"/>
    <property type="match status" value="1"/>
</dbReference>
<name>A0A9P6E0Z3_9AGAR</name>
<evidence type="ECO:0000256" key="1">
    <source>
        <dbReference type="ARBA" id="ARBA00022723"/>
    </source>
</evidence>
<sequence length="205" mass="23045">MNSARHNCHTCNSAVRSDGGNPKACSQCHLVRYCSTHCQSLSWPDHKQVCKFSRNALKNYIEVISGDHQERHWLQDSGEAWFRSVSDHLEDVALERLHLELISPVQQTTENILWVTIKTTIRQVAGAREVEFEVSSMRALPAKELDALPDIIISEGNLYKDGFAQVLTLREQQRQLGAEAIIVVAVCPVFNLLYLSVCALVPSYA</sequence>
<proteinExistence type="predicted"/>
<evidence type="ECO:0000256" key="5">
    <source>
        <dbReference type="SAM" id="Phobius"/>
    </source>
</evidence>
<protein>
    <recommendedName>
        <fullName evidence="6">MYND-type domain-containing protein</fullName>
    </recommendedName>
</protein>
<dbReference type="InterPro" id="IPR002893">
    <property type="entry name" value="Znf_MYND"/>
</dbReference>
<evidence type="ECO:0000313" key="7">
    <source>
        <dbReference type="EMBL" id="KAF9521242.1"/>
    </source>
</evidence>